<gene>
    <name evidence="1" type="ORF">ACFPYJ_29915</name>
</gene>
<dbReference type="EMBL" id="JBHSOW010000120">
    <property type="protein sequence ID" value="MFC5653257.1"/>
    <property type="molecule type" value="Genomic_DNA"/>
</dbReference>
<name>A0ABW0W5A9_9BACL</name>
<accession>A0ABW0W5A9</accession>
<protein>
    <submittedName>
        <fullName evidence="1">Uncharacterized protein</fullName>
    </submittedName>
</protein>
<evidence type="ECO:0000313" key="1">
    <source>
        <dbReference type="EMBL" id="MFC5653257.1"/>
    </source>
</evidence>
<organism evidence="1 2">
    <name type="scientific">Paenibacillus solisilvae</name>
    <dbReference type="NCBI Taxonomy" id="2486751"/>
    <lineage>
        <taxon>Bacteria</taxon>
        <taxon>Bacillati</taxon>
        <taxon>Bacillota</taxon>
        <taxon>Bacilli</taxon>
        <taxon>Bacillales</taxon>
        <taxon>Paenibacillaceae</taxon>
        <taxon>Paenibacillus</taxon>
    </lineage>
</organism>
<dbReference type="PROSITE" id="PS51257">
    <property type="entry name" value="PROKAR_LIPOPROTEIN"/>
    <property type="match status" value="1"/>
</dbReference>
<proteinExistence type="predicted"/>
<reference evidence="2" key="1">
    <citation type="journal article" date="2019" name="Int. J. Syst. Evol. Microbiol.">
        <title>The Global Catalogue of Microorganisms (GCM) 10K type strain sequencing project: providing services to taxonomists for standard genome sequencing and annotation.</title>
        <authorList>
            <consortium name="The Broad Institute Genomics Platform"/>
            <consortium name="The Broad Institute Genome Sequencing Center for Infectious Disease"/>
            <person name="Wu L."/>
            <person name="Ma J."/>
        </authorList>
    </citation>
    <scope>NUCLEOTIDE SEQUENCE [LARGE SCALE GENOMIC DNA]</scope>
    <source>
        <strain evidence="2">CGMCC 1.3240</strain>
    </source>
</reference>
<comment type="caution">
    <text evidence="1">The sequence shown here is derived from an EMBL/GenBank/DDBJ whole genome shotgun (WGS) entry which is preliminary data.</text>
</comment>
<keyword evidence="2" id="KW-1185">Reference proteome</keyword>
<dbReference type="Proteomes" id="UP001596047">
    <property type="component" value="Unassembled WGS sequence"/>
</dbReference>
<sequence length="58" mass="6291">MLRIMSLLVMLGIVSGCGHEDWTVGEVDGQIEQIAPDRFEVDCSDEVNIGKKGAIDSI</sequence>
<evidence type="ECO:0000313" key="2">
    <source>
        <dbReference type="Proteomes" id="UP001596047"/>
    </source>
</evidence>
<dbReference type="RefSeq" id="WP_379191913.1">
    <property type="nucleotide sequence ID" value="NZ_JBHSOW010000120.1"/>
</dbReference>